<reference evidence="1" key="1">
    <citation type="submission" date="2021-02" db="EMBL/GenBank/DDBJ databases">
        <authorList>
            <person name="Nowell W R."/>
        </authorList>
    </citation>
    <scope>NUCLEOTIDE SEQUENCE</scope>
</reference>
<dbReference type="EMBL" id="CAJOBA010054105">
    <property type="protein sequence ID" value="CAF4271748.1"/>
    <property type="molecule type" value="Genomic_DNA"/>
</dbReference>
<sequence>MQKTRWTTENACRTGSAIKDMALMHLSSPMTLKSGYPIASVSKDTVT</sequence>
<dbReference type="AlphaFoldDB" id="A0A8S2FIZ5"/>
<name>A0A8S2FIZ5_9BILA</name>
<protein>
    <submittedName>
        <fullName evidence="1">Uncharacterized protein</fullName>
    </submittedName>
</protein>
<dbReference type="Proteomes" id="UP000677228">
    <property type="component" value="Unassembled WGS sequence"/>
</dbReference>
<organism evidence="1 3">
    <name type="scientific">Didymodactylos carnosus</name>
    <dbReference type="NCBI Taxonomy" id="1234261"/>
    <lineage>
        <taxon>Eukaryota</taxon>
        <taxon>Metazoa</taxon>
        <taxon>Spiralia</taxon>
        <taxon>Gnathifera</taxon>
        <taxon>Rotifera</taxon>
        <taxon>Eurotatoria</taxon>
        <taxon>Bdelloidea</taxon>
        <taxon>Philodinida</taxon>
        <taxon>Philodinidae</taxon>
        <taxon>Didymodactylos</taxon>
    </lineage>
</organism>
<gene>
    <name evidence="1" type="ORF">OVA965_LOCUS36079</name>
    <name evidence="2" type="ORF">TMI583_LOCUS37071</name>
</gene>
<feature type="non-terminal residue" evidence="1">
    <location>
        <position position="1"/>
    </location>
</feature>
<proteinExistence type="predicted"/>
<evidence type="ECO:0000313" key="2">
    <source>
        <dbReference type="EMBL" id="CAF4271748.1"/>
    </source>
</evidence>
<dbReference type="Proteomes" id="UP000682733">
    <property type="component" value="Unassembled WGS sequence"/>
</dbReference>
<comment type="caution">
    <text evidence="1">The sequence shown here is derived from an EMBL/GenBank/DDBJ whole genome shotgun (WGS) entry which is preliminary data.</text>
</comment>
<dbReference type="EMBL" id="CAJNOK010032182">
    <property type="protein sequence ID" value="CAF1481275.1"/>
    <property type="molecule type" value="Genomic_DNA"/>
</dbReference>
<evidence type="ECO:0000313" key="1">
    <source>
        <dbReference type="EMBL" id="CAF1481275.1"/>
    </source>
</evidence>
<accession>A0A8S2FIZ5</accession>
<evidence type="ECO:0000313" key="3">
    <source>
        <dbReference type="Proteomes" id="UP000677228"/>
    </source>
</evidence>